<sequence>MTKLSTSVSAVHSIAGPVLMLLYPLIPIWYTVKLVFVAWLVLPQFRGAAFIYNKFVREQIGKYGIVKLSWPTLSLN</sequence>
<feature type="non-terminal residue" evidence="2">
    <location>
        <position position="76"/>
    </location>
</feature>
<dbReference type="Pfam" id="PF03134">
    <property type="entry name" value="TB2_DP1_HVA22"/>
    <property type="match status" value="1"/>
</dbReference>
<proteinExistence type="inferred from homology"/>
<dbReference type="InterPro" id="IPR004345">
    <property type="entry name" value="TB2_DP1_HVA22"/>
</dbReference>
<feature type="transmembrane region" description="Helical" evidence="1">
    <location>
        <begin position="20"/>
        <end position="42"/>
    </location>
</feature>
<dbReference type="PANTHER" id="PTHR12300:SF139">
    <property type="entry name" value="HVA22-LIKE PROTEIN E"/>
    <property type="match status" value="1"/>
</dbReference>
<dbReference type="GO" id="GO:0016020">
    <property type="term" value="C:membrane"/>
    <property type="evidence" value="ECO:0007669"/>
    <property type="project" value="UniProtKB-SubCell"/>
</dbReference>
<dbReference type="EMBL" id="OU466862">
    <property type="protein sequence ID" value="CAH2070472.1"/>
    <property type="molecule type" value="Genomic_DNA"/>
</dbReference>
<keyword evidence="1" id="KW-0812">Transmembrane</keyword>
<keyword evidence="3" id="KW-1185">Reference proteome</keyword>
<keyword evidence="1" id="KW-1133">Transmembrane helix</keyword>
<dbReference type="Proteomes" id="UP000836841">
    <property type="component" value="Chromosome 6"/>
</dbReference>
<name>A0AAU9SPK5_THLAR</name>
<comment type="subcellular location">
    <subcellularLocation>
        <location evidence="1">Membrane</location>
        <topology evidence="1">Multi-pass membrane protein</topology>
    </subcellularLocation>
</comment>
<keyword evidence="1" id="KW-0472">Membrane</keyword>
<accession>A0AAU9SPK5</accession>
<comment type="caution">
    <text evidence="1">Lacks conserved residue(s) required for the propagation of feature annotation.</text>
</comment>
<dbReference type="PANTHER" id="PTHR12300">
    <property type="entry name" value="HVA22-LIKE PROTEINS"/>
    <property type="match status" value="1"/>
</dbReference>
<evidence type="ECO:0000313" key="2">
    <source>
        <dbReference type="EMBL" id="CAH2070472.1"/>
    </source>
</evidence>
<protein>
    <recommendedName>
        <fullName evidence="1">HVA22-like protein</fullName>
    </recommendedName>
</protein>
<evidence type="ECO:0000256" key="1">
    <source>
        <dbReference type="RuleBase" id="RU362006"/>
    </source>
</evidence>
<organism evidence="2 3">
    <name type="scientific">Thlaspi arvense</name>
    <name type="common">Field penny-cress</name>
    <dbReference type="NCBI Taxonomy" id="13288"/>
    <lineage>
        <taxon>Eukaryota</taxon>
        <taxon>Viridiplantae</taxon>
        <taxon>Streptophyta</taxon>
        <taxon>Embryophyta</taxon>
        <taxon>Tracheophyta</taxon>
        <taxon>Spermatophyta</taxon>
        <taxon>Magnoliopsida</taxon>
        <taxon>eudicotyledons</taxon>
        <taxon>Gunneridae</taxon>
        <taxon>Pentapetalae</taxon>
        <taxon>rosids</taxon>
        <taxon>malvids</taxon>
        <taxon>Brassicales</taxon>
        <taxon>Brassicaceae</taxon>
        <taxon>Thlaspideae</taxon>
        <taxon>Thlaspi</taxon>
    </lineage>
</organism>
<comment type="similarity">
    <text evidence="1">Belongs to the DP1 family.</text>
</comment>
<reference evidence="2 3" key="1">
    <citation type="submission" date="2022-03" db="EMBL/GenBank/DDBJ databases">
        <authorList>
            <person name="Nunn A."/>
            <person name="Chopra R."/>
            <person name="Nunn A."/>
            <person name="Contreras Garrido A."/>
        </authorList>
    </citation>
    <scope>NUCLEOTIDE SEQUENCE [LARGE SCALE GENOMIC DNA]</scope>
</reference>
<dbReference type="AlphaFoldDB" id="A0AAU9SPK5"/>
<gene>
    <name evidence="2" type="ORF">TAV2_LOCUS21878</name>
</gene>
<evidence type="ECO:0000313" key="3">
    <source>
        <dbReference type="Proteomes" id="UP000836841"/>
    </source>
</evidence>